<gene>
    <name evidence="2" type="ORF">US54_C0001G0033</name>
</gene>
<dbReference type="Proteomes" id="UP000034471">
    <property type="component" value="Unassembled WGS sequence"/>
</dbReference>
<accession>A0A0G0H6L3</accession>
<evidence type="ECO:0000313" key="3">
    <source>
        <dbReference type="Proteomes" id="UP000034471"/>
    </source>
</evidence>
<reference evidence="2 3" key="1">
    <citation type="journal article" date="2015" name="Nature">
        <title>rRNA introns, odd ribosomes, and small enigmatic genomes across a large radiation of phyla.</title>
        <authorList>
            <person name="Brown C.T."/>
            <person name="Hug L.A."/>
            <person name="Thomas B.C."/>
            <person name="Sharon I."/>
            <person name="Castelle C.J."/>
            <person name="Singh A."/>
            <person name="Wilkins M.J."/>
            <person name="Williams K.H."/>
            <person name="Banfield J.F."/>
        </authorList>
    </citation>
    <scope>NUCLEOTIDE SEQUENCE [LARGE SCALE GENOMIC DNA]</scope>
</reference>
<keyword evidence="1" id="KW-0472">Membrane</keyword>
<keyword evidence="1" id="KW-0812">Transmembrane</keyword>
<organism evidence="2 3">
    <name type="scientific">Candidatus Roizmanbacteria bacterium GW2011_GWA2_37_7</name>
    <dbReference type="NCBI Taxonomy" id="1618481"/>
    <lineage>
        <taxon>Bacteria</taxon>
        <taxon>Candidatus Roizmaniibacteriota</taxon>
    </lineage>
</organism>
<keyword evidence="1" id="KW-1133">Transmembrane helix</keyword>
<dbReference type="STRING" id="1618481.US54_C0001G0033"/>
<sequence>MSKKSKKLIRAEASTLIVVGVLVITGAAILLSSTLNTTSKTTSSYAEATSCPYDSGVPIPLGQTETDASNAENRWPISQHRSDYDGLVDTSNLQSISDEGVLTLTKTDGGPVDGNVRNMMASMFGYKPKRLIAAYDLPSIGGTYVLEVPVDSENRDIKMPGTGYDIGGGYEAMVVFAASDRVTLHIGRHEYFTGTKTCASGQICSGGYWIYVKNICVDQQIQNAYNKAKGAQEAAGADLNPIQLPMVLPGHILGKASGSSVLVGVRDNGPFISIFKPDYWGGVPEKDIIEQEPTPTNSPEPNIPDIPEDALIPDEPDNPTPTPTFTPTPTLKQRLLYYLPVISGNNNVLEAPTPAPSTTFVVTLNINTQTLCSDEVVAIMSQLGIAKPVICTP</sequence>
<protein>
    <submittedName>
        <fullName evidence="2">Uncharacterized protein</fullName>
    </submittedName>
</protein>
<comment type="caution">
    <text evidence="2">The sequence shown here is derived from an EMBL/GenBank/DDBJ whole genome shotgun (WGS) entry which is preliminary data.</text>
</comment>
<evidence type="ECO:0000313" key="2">
    <source>
        <dbReference type="EMBL" id="KKQ38908.1"/>
    </source>
</evidence>
<name>A0A0G0H6L3_9BACT</name>
<proteinExistence type="predicted"/>
<dbReference type="EMBL" id="LBTJ01000001">
    <property type="protein sequence ID" value="KKQ38908.1"/>
    <property type="molecule type" value="Genomic_DNA"/>
</dbReference>
<evidence type="ECO:0000256" key="1">
    <source>
        <dbReference type="SAM" id="Phobius"/>
    </source>
</evidence>
<feature type="transmembrane region" description="Helical" evidence="1">
    <location>
        <begin position="12"/>
        <end position="31"/>
    </location>
</feature>
<dbReference type="AlphaFoldDB" id="A0A0G0H6L3"/>